<reference evidence="1 2" key="1">
    <citation type="submission" date="2017-06" db="EMBL/GenBank/DDBJ databases">
        <title>Genome sequencing of Fusobacterium nucleatum subsp. polymorphum KCOM 1232 (=ChDC F37).</title>
        <authorList>
            <person name="Kook J.-K."/>
            <person name="Park S.-N."/>
            <person name="Lim Y.K."/>
            <person name="Roh H."/>
        </authorList>
    </citation>
    <scope>NUCLEOTIDE SEQUENCE [LARGE SCALE GENOMIC DNA]</scope>
    <source>
        <strain evidence="2">KCOM 1232 ( ChDC F37)</strain>
    </source>
</reference>
<accession>A0A2B7YN14</accession>
<dbReference type="RefSeq" id="WP_098702519.1">
    <property type="nucleotide sequence ID" value="NZ_NJGI01000001.1"/>
</dbReference>
<comment type="caution">
    <text evidence="1">The sequence shown here is derived from an EMBL/GenBank/DDBJ whole genome shotgun (WGS) entry which is preliminary data.</text>
</comment>
<dbReference type="AlphaFoldDB" id="A0A2B7YN14"/>
<protein>
    <submittedName>
        <fullName evidence="1">Uncharacterized protein</fullName>
    </submittedName>
</protein>
<organism evidence="1 2">
    <name type="scientific">Fusobacterium nucleatum subsp. polymorphum</name>
    <name type="common">Fusobacterium polymorphum</name>
    <dbReference type="NCBI Taxonomy" id="76857"/>
    <lineage>
        <taxon>Bacteria</taxon>
        <taxon>Fusobacteriati</taxon>
        <taxon>Fusobacteriota</taxon>
        <taxon>Fusobacteriia</taxon>
        <taxon>Fusobacteriales</taxon>
        <taxon>Fusobacteriaceae</taxon>
        <taxon>Fusobacterium</taxon>
    </lineage>
</organism>
<sequence length="78" mass="9063">MEDLYFKNEEARLIFGLAELGGKQQLDLLGIDYGHYSNKKLAKEWYTETKENLKDSTHPKLDKALEKLEILYKGMIGK</sequence>
<evidence type="ECO:0000313" key="1">
    <source>
        <dbReference type="EMBL" id="PGH22451.1"/>
    </source>
</evidence>
<name>A0A2B7YN14_FUSNP</name>
<evidence type="ECO:0000313" key="2">
    <source>
        <dbReference type="Proteomes" id="UP000222862"/>
    </source>
</evidence>
<dbReference type="EMBL" id="NJGI01000001">
    <property type="protein sequence ID" value="PGH22451.1"/>
    <property type="molecule type" value="Genomic_DNA"/>
</dbReference>
<gene>
    <name evidence="1" type="ORF">RN96_04755</name>
</gene>
<proteinExistence type="predicted"/>
<dbReference type="Proteomes" id="UP000222862">
    <property type="component" value="Unassembled WGS sequence"/>
</dbReference>